<accession>A0A7J5AYR0</accession>
<organism evidence="2 3">
    <name type="scientific">Pseudoclavibacter terrae</name>
    <dbReference type="NCBI Taxonomy" id="1530195"/>
    <lineage>
        <taxon>Bacteria</taxon>
        <taxon>Bacillati</taxon>
        <taxon>Actinomycetota</taxon>
        <taxon>Actinomycetes</taxon>
        <taxon>Micrococcales</taxon>
        <taxon>Microbacteriaceae</taxon>
        <taxon>Pseudoclavibacter</taxon>
    </lineage>
</organism>
<dbReference type="AlphaFoldDB" id="A0A7J5AYR0"/>
<gene>
    <name evidence="2" type="ORF">F8O03_13990</name>
</gene>
<evidence type="ECO:0000313" key="3">
    <source>
        <dbReference type="Proteomes" id="UP000490386"/>
    </source>
</evidence>
<keyword evidence="1" id="KW-0812">Transmembrane</keyword>
<dbReference type="OrthoDB" id="5120536at2"/>
<protein>
    <submittedName>
        <fullName evidence="2">Uncharacterized protein</fullName>
    </submittedName>
</protein>
<dbReference type="Proteomes" id="UP000490386">
    <property type="component" value="Unassembled WGS sequence"/>
</dbReference>
<keyword evidence="1" id="KW-1133">Transmembrane helix</keyword>
<comment type="caution">
    <text evidence="2">The sequence shown here is derived from an EMBL/GenBank/DDBJ whole genome shotgun (WGS) entry which is preliminary data.</text>
</comment>
<name>A0A7J5AYR0_9MICO</name>
<dbReference type="RefSeq" id="WP_068476980.1">
    <property type="nucleotide sequence ID" value="NZ_CANKVH010000012.1"/>
</dbReference>
<feature type="transmembrane region" description="Helical" evidence="1">
    <location>
        <begin position="32"/>
        <end position="52"/>
    </location>
</feature>
<reference evidence="2 3" key="1">
    <citation type="submission" date="2019-09" db="EMBL/GenBank/DDBJ databases">
        <title>Phylogeny of genus Pseudoclavibacter and closely related genus.</title>
        <authorList>
            <person name="Li Y."/>
        </authorList>
    </citation>
    <scope>NUCLEOTIDE SEQUENCE [LARGE SCALE GENOMIC DNA]</scope>
    <source>
        <strain evidence="2 3">THG-MD12</strain>
    </source>
</reference>
<evidence type="ECO:0000313" key="2">
    <source>
        <dbReference type="EMBL" id="KAB1636688.1"/>
    </source>
</evidence>
<evidence type="ECO:0000256" key="1">
    <source>
        <dbReference type="SAM" id="Phobius"/>
    </source>
</evidence>
<proteinExistence type="predicted"/>
<dbReference type="EMBL" id="WBJX01000005">
    <property type="protein sequence ID" value="KAB1636688.1"/>
    <property type="molecule type" value="Genomic_DNA"/>
</dbReference>
<keyword evidence="1" id="KW-0472">Membrane</keyword>
<sequence length="63" mass="6994">MRKFLTNGAILSSVFGIVGVVRQTSMETKRWRAVLVWLAWGISTALAISAVMDDANQKKLELD</sequence>
<keyword evidence="3" id="KW-1185">Reference proteome</keyword>